<evidence type="ECO:0000256" key="2">
    <source>
        <dbReference type="ARBA" id="ARBA00023125"/>
    </source>
</evidence>
<dbReference type="GO" id="GO:0043565">
    <property type="term" value="F:sequence-specific DNA binding"/>
    <property type="evidence" value="ECO:0007669"/>
    <property type="project" value="InterPro"/>
</dbReference>
<dbReference type="InterPro" id="IPR053142">
    <property type="entry name" value="PchR_regulatory_protein"/>
</dbReference>
<reference evidence="5 6" key="1">
    <citation type="submission" date="2016-05" db="EMBL/GenBank/DDBJ databases">
        <title>Niabella ginsenosidivorans BS26 whole genome sequencing.</title>
        <authorList>
            <person name="Im W.T."/>
            <person name="Siddiqi M.Z."/>
        </authorList>
    </citation>
    <scope>NUCLEOTIDE SEQUENCE [LARGE SCALE GENOMIC DNA]</scope>
    <source>
        <strain evidence="5 6">BS26</strain>
    </source>
</reference>
<keyword evidence="3" id="KW-0804">Transcription</keyword>
<accession>A0A1A9I5J4</accession>
<gene>
    <name evidence="5" type="ORF">A8C56_13365</name>
</gene>
<evidence type="ECO:0000259" key="4">
    <source>
        <dbReference type="PROSITE" id="PS01124"/>
    </source>
</evidence>
<dbReference type="SUPFAM" id="SSF46689">
    <property type="entry name" value="Homeodomain-like"/>
    <property type="match status" value="2"/>
</dbReference>
<evidence type="ECO:0000256" key="3">
    <source>
        <dbReference type="ARBA" id="ARBA00023163"/>
    </source>
</evidence>
<dbReference type="PROSITE" id="PS01124">
    <property type="entry name" value="HTH_ARAC_FAMILY_2"/>
    <property type="match status" value="1"/>
</dbReference>
<dbReference type="AlphaFoldDB" id="A0A1A9I5J4"/>
<dbReference type="InterPro" id="IPR009057">
    <property type="entry name" value="Homeodomain-like_sf"/>
</dbReference>
<dbReference type="PANTHER" id="PTHR47893">
    <property type="entry name" value="REGULATORY PROTEIN PCHR"/>
    <property type="match status" value="1"/>
</dbReference>
<dbReference type="KEGG" id="nia:A8C56_13365"/>
<dbReference type="STRING" id="1176587.A8C56_13365"/>
<name>A0A1A9I5J4_9BACT</name>
<dbReference type="Pfam" id="PF12833">
    <property type="entry name" value="HTH_18"/>
    <property type="match status" value="1"/>
</dbReference>
<proteinExistence type="predicted"/>
<dbReference type="PANTHER" id="PTHR47893:SF1">
    <property type="entry name" value="REGULATORY PROTEIN PCHR"/>
    <property type="match status" value="1"/>
</dbReference>
<dbReference type="GO" id="GO:0003700">
    <property type="term" value="F:DNA-binding transcription factor activity"/>
    <property type="evidence" value="ECO:0007669"/>
    <property type="project" value="InterPro"/>
</dbReference>
<dbReference type="InterPro" id="IPR018062">
    <property type="entry name" value="HTH_AraC-typ_CS"/>
</dbReference>
<keyword evidence="6" id="KW-1185">Reference proteome</keyword>
<dbReference type="Gene3D" id="1.10.10.60">
    <property type="entry name" value="Homeodomain-like"/>
    <property type="match status" value="2"/>
</dbReference>
<keyword evidence="1" id="KW-0805">Transcription regulation</keyword>
<dbReference type="SMART" id="SM00342">
    <property type="entry name" value="HTH_ARAC"/>
    <property type="match status" value="1"/>
</dbReference>
<dbReference type="Proteomes" id="UP000077667">
    <property type="component" value="Chromosome"/>
</dbReference>
<evidence type="ECO:0000256" key="1">
    <source>
        <dbReference type="ARBA" id="ARBA00023015"/>
    </source>
</evidence>
<sequence>MKINIEYKEESGGFGTIGILQALARYLNCDIQNDRIYIPEKYGQGYFQRFRFSPGLEMLISNCKFKHDLTIKKAKTADVKSGDTIVLALQNVLQKGGTISAEPGAAGVLAIGLSTGIQIPENTDFGIILIIIEALYLRKLVDEKFENSVLENIIDTKQTIILDRRMSASIARIADEIAVAEIPEIFQHFYYKVKAEELICHLFIKLTSRQKSPLDSLNISDVEAIYKVRAILLKHLSNPPTVTQLAKMANMSESKLKRLFKQIFGTSVFNYYQSFRMKEAARMLKQRKFTVKEVANKLGFINLSHFSKIFAAYNGEKPKKYSMN</sequence>
<dbReference type="PROSITE" id="PS00041">
    <property type="entry name" value="HTH_ARAC_FAMILY_1"/>
    <property type="match status" value="1"/>
</dbReference>
<dbReference type="OrthoDB" id="1156172at2"/>
<feature type="domain" description="HTH araC/xylS-type" evidence="4">
    <location>
        <begin position="226"/>
        <end position="324"/>
    </location>
</feature>
<evidence type="ECO:0000313" key="5">
    <source>
        <dbReference type="EMBL" id="ANH81834.1"/>
    </source>
</evidence>
<evidence type="ECO:0000313" key="6">
    <source>
        <dbReference type="Proteomes" id="UP000077667"/>
    </source>
</evidence>
<protein>
    <recommendedName>
        <fullName evidence="4">HTH araC/xylS-type domain-containing protein</fullName>
    </recommendedName>
</protein>
<dbReference type="EMBL" id="CP015772">
    <property type="protein sequence ID" value="ANH81834.1"/>
    <property type="molecule type" value="Genomic_DNA"/>
</dbReference>
<organism evidence="5 6">
    <name type="scientific">Niabella ginsenosidivorans</name>
    <dbReference type="NCBI Taxonomy" id="1176587"/>
    <lineage>
        <taxon>Bacteria</taxon>
        <taxon>Pseudomonadati</taxon>
        <taxon>Bacteroidota</taxon>
        <taxon>Chitinophagia</taxon>
        <taxon>Chitinophagales</taxon>
        <taxon>Chitinophagaceae</taxon>
        <taxon>Niabella</taxon>
    </lineage>
</organism>
<keyword evidence="2" id="KW-0238">DNA-binding</keyword>
<dbReference type="InterPro" id="IPR018060">
    <property type="entry name" value="HTH_AraC"/>
</dbReference>